<reference evidence="1" key="1">
    <citation type="submission" date="2021-06" db="EMBL/GenBank/DDBJ databases">
        <authorList>
            <person name="Kallberg Y."/>
            <person name="Tangrot J."/>
            <person name="Rosling A."/>
        </authorList>
    </citation>
    <scope>NUCLEOTIDE SEQUENCE</scope>
    <source>
        <strain evidence="1">MA461A</strain>
    </source>
</reference>
<gene>
    <name evidence="1" type="ORF">RPERSI_LOCUS12746</name>
</gene>
<accession>A0ACA9Q706</accession>
<comment type="caution">
    <text evidence="1">The sequence shown here is derived from an EMBL/GenBank/DDBJ whole genome shotgun (WGS) entry which is preliminary data.</text>
</comment>
<name>A0ACA9Q706_9GLOM</name>
<dbReference type="EMBL" id="CAJVQC010027582">
    <property type="protein sequence ID" value="CAG8736872.1"/>
    <property type="molecule type" value="Genomic_DNA"/>
</dbReference>
<organism evidence="1 2">
    <name type="scientific">Racocetra persica</name>
    <dbReference type="NCBI Taxonomy" id="160502"/>
    <lineage>
        <taxon>Eukaryota</taxon>
        <taxon>Fungi</taxon>
        <taxon>Fungi incertae sedis</taxon>
        <taxon>Mucoromycota</taxon>
        <taxon>Glomeromycotina</taxon>
        <taxon>Glomeromycetes</taxon>
        <taxon>Diversisporales</taxon>
        <taxon>Gigasporaceae</taxon>
        <taxon>Racocetra</taxon>
    </lineage>
</organism>
<keyword evidence="2" id="KW-1185">Reference proteome</keyword>
<proteinExistence type="predicted"/>
<protein>
    <submittedName>
        <fullName evidence="1">32240_t:CDS:1</fullName>
    </submittedName>
</protein>
<feature type="non-terminal residue" evidence="1">
    <location>
        <position position="1"/>
    </location>
</feature>
<dbReference type="Proteomes" id="UP000789920">
    <property type="component" value="Unassembled WGS sequence"/>
</dbReference>
<sequence>NAFWRGIAPQVNRWRKNTLNLRSTNMDKMDAGTVPFLYNFSSSIVPRPYDWSDWICITGYWFLDNPEIVYIGFGSIVVEDPKALTKTIVEAVVKSGVSAILSKGWSDRLHQGKTDNNEEEEYPSCILPVKSVPHDWLFKQIDAVVHHGGAGTTAAGLRAGKPTIIRPFFGDQFFWGDRIENMGIGIHLRKLTADKLSDGLIKVTTDGLMIKKAELVGNNIEKEDGVLNAIQSIYRHMDHAKQRIISQRQRAAATGSQLLPFGIDDTIVFDFKLAAALKKIVGFPVNEHSGDSETNSPLPIEDN</sequence>
<evidence type="ECO:0000313" key="2">
    <source>
        <dbReference type="Proteomes" id="UP000789920"/>
    </source>
</evidence>
<evidence type="ECO:0000313" key="1">
    <source>
        <dbReference type="EMBL" id="CAG8736872.1"/>
    </source>
</evidence>